<evidence type="ECO:0000256" key="12">
    <source>
        <dbReference type="PIRSR" id="PIRSR601885-3"/>
    </source>
</evidence>
<dbReference type="Proteomes" id="UP000694408">
    <property type="component" value="Unplaced"/>
</dbReference>
<protein>
    <submittedName>
        <fullName evidence="16">Arachidonate 15-lipoxygenase type B</fullName>
    </submittedName>
</protein>
<dbReference type="InterPro" id="IPR036392">
    <property type="entry name" value="PLAT/LH2_dom_sf"/>
</dbReference>
<keyword evidence="5 10" id="KW-0479">Metal-binding</keyword>
<keyword evidence="9" id="KW-0443">Lipid metabolism</keyword>
<dbReference type="InterPro" id="IPR036226">
    <property type="entry name" value="LipOase_C_sf"/>
</dbReference>
<evidence type="ECO:0000256" key="5">
    <source>
        <dbReference type="ARBA" id="ARBA00022723"/>
    </source>
</evidence>
<sequence length="674" mass="76332">MATYKVTVATGDMVEAGTNNSISITLVGTYGESPPSLLVSLVPPQGICPFPQKPFPPLQERSLSVHCGQDLGPIVLIRLHKWRLFLEDAWFCKDVRVAAPNGTLYRFPCYQWLEGVTTVEVREGSGRTHPILKEHRHRELAARQEAYRWKNFAQGWPRCLNVDSIFELDSNIQFSRATEAKKRAEVPPLPCRGASHFLSGFLLRRSSWNSLDEMRTIFSRTQVPEYVAKHWQEDDFFGSQFLTGNNPIIIHRCTTLPLKFPVTPEMVAGSLGGGTDLGKELQEGRIFIVDYKVLEDIPTDTIYGRQQYIAAPLCLLHQGTDGLLRPIAIQLSQTPGPHSPIFLPSDDEWDWLLAKTWVRNADFYSHQLLTHLLRTHLFGEVFAIATLRHLPTCHPLFKLLMPHFHFTLHINTLARSVLINQGGLIDKGSGVTYEGLLLVVQRGLEQVTYTSLCLPDDIRHRGMSHVPNYYYRDDGMSLWEAIESFVTGIVTFYYDGDAAVNGDTELQAWVMDIFTNGFLGRTSSGIPSSLQTVVELIKFLTMVMFTCSVQHAAVNNGQYDLGAFVPNAPSSMRHPPPSEKGRAFLQHFLDTIPEVATTANILVALILLSSQLKDRRLLGQYPEEWFTEAEPRRLIRAFQGRLEEIRDRIEERNQQAELRYNYLNPLETENSISI</sequence>
<evidence type="ECO:0000256" key="10">
    <source>
        <dbReference type="PIRSR" id="PIRSR601885-1"/>
    </source>
</evidence>
<evidence type="ECO:0000259" key="15">
    <source>
        <dbReference type="PROSITE" id="PS51393"/>
    </source>
</evidence>
<dbReference type="AlphaFoldDB" id="A0A8C5JVP1"/>
<dbReference type="Ensembl" id="ENSJHYT00000029523.1">
    <property type="protein sequence ID" value="ENSJHYP00000024495.1"/>
    <property type="gene ID" value="ENSJHYG00000018389.1"/>
</dbReference>
<name>A0A8C5JVP1_JUNHY</name>
<evidence type="ECO:0000259" key="14">
    <source>
        <dbReference type="PROSITE" id="PS50095"/>
    </source>
</evidence>
<dbReference type="GO" id="GO:0016702">
    <property type="term" value="F:oxidoreductase activity, acting on single donors with incorporation of molecular oxygen, incorporation of two atoms of oxygen"/>
    <property type="evidence" value="ECO:0007669"/>
    <property type="project" value="InterPro"/>
</dbReference>
<evidence type="ECO:0000256" key="7">
    <source>
        <dbReference type="ARBA" id="ARBA00023002"/>
    </source>
</evidence>
<dbReference type="InterPro" id="IPR001885">
    <property type="entry name" value="LipOase_mml"/>
</dbReference>
<comment type="similarity">
    <text evidence="3">Belongs to the lipoxygenase family.</text>
</comment>
<dbReference type="FunFam" id="1.20.245.10:FF:000001">
    <property type="entry name" value="Arachidonate 5-lipoxygenase a"/>
    <property type="match status" value="1"/>
</dbReference>
<evidence type="ECO:0000313" key="17">
    <source>
        <dbReference type="Proteomes" id="UP000694408"/>
    </source>
</evidence>
<dbReference type="SUPFAM" id="SSF48484">
    <property type="entry name" value="Lipoxigenase"/>
    <property type="match status" value="1"/>
</dbReference>
<dbReference type="Gene3D" id="1.20.245.10">
    <property type="entry name" value="Lipoxygenase-1, Domain 5"/>
    <property type="match status" value="1"/>
</dbReference>
<dbReference type="Gene3D" id="2.60.60.20">
    <property type="entry name" value="PLAT/LH2 domain"/>
    <property type="match status" value="1"/>
</dbReference>
<dbReference type="InterPro" id="IPR000907">
    <property type="entry name" value="LipOase"/>
</dbReference>
<dbReference type="Pfam" id="PF00305">
    <property type="entry name" value="Lipoxygenase"/>
    <property type="match status" value="1"/>
</dbReference>
<dbReference type="OMA" id="PPVNITC"/>
<dbReference type="PROSITE" id="PS51393">
    <property type="entry name" value="LIPOXYGENASE_3"/>
    <property type="match status" value="1"/>
</dbReference>
<comment type="pathway">
    <text evidence="2">Lipid metabolism.</text>
</comment>
<feature type="binding site" evidence="10">
    <location>
        <position position="551"/>
    </location>
    <ligand>
        <name>Fe cation</name>
        <dbReference type="ChEBI" id="CHEBI:24875"/>
        <note>catalytic</note>
    </ligand>
</feature>
<keyword evidence="11" id="KW-0106">Calcium</keyword>
<evidence type="ECO:0000256" key="9">
    <source>
        <dbReference type="ARBA" id="ARBA00023098"/>
    </source>
</evidence>
<feature type="binding site" evidence="11">
    <location>
        <position position="89"/>
    </location>
    <ligand>
        <name>Ca(2+)</name>
        <dbReference type="ChEBI" id="CHEBI:29108"/>
        <label>1</label>
    </ligand>
</feature>
<evidence type="ECO:0000256" key="11">
    <source>
        <dbReference type="PIRSR" id="PIRSR601885-2"/>
    </source>
</evidence>
<accession>A0A8C5JVP1</accession>
<feature type="site" description="Essential for stabilizing binding to COTL1" evidence="12">
    <location>
        <position position="112"/>
    </location>
</feature>
<dbReference type="CDD" id="cd01753">
    <property type="entry name" value="PLAT_LOX"/>
    <property type="match status" value="1"/>
</dbReference>
<dbReference type="GO" id="GO:0005737">
    <property type="term" value="C:cytoplasm"/>
    <property type="evidence" value="ECO:0007669"/>
    <property type="project" value="UniProtKB-SubCell"/>
</dbReference>
<comment type="subcellular location">
    <subcellularLocation>
        <location evidence="1">Cytoplasm</location>
    </subcellularLocation>
</comment>
<feature type="binding site" evidence="11">
    <location>
        <position position="88"/>
    </location>
    <ligand>
        <name>Ca(2+)</name>
        <dbReference type="ChEBI" id="CHEBI:29108"/>
        <label>1</label>
    </ligand>
</feature>
<organism evidence="16 17">
    <name type="scientific">Junco hyemalis</name>
    <name type="common">Dark-eyed junco</name>
    <dbReference type="NCBI Taxonomy" id="40217"/>
    <lineage>
        <taxon>Eukaryota</taxon>
        <taxon>Metazoa</taxon>
        <taxon>Chordata</taxon>
        <taxon>Craniata</taxon>
        <taxon>Vertebrata</taxon>
        <taxon>Euteleostomi</taxon>
        <taxon>Archelosauria</taxon>
        <taxon>Archosauria</taxon>
        <taxon>Dinosauria</taxon>
        <taxon>Saurischia</taxon>
        <taxon>Theropoda</taxon>
        <taxon>Coelurosauria</taxon>
        <taxon>Aves</taxon>
        <taxon>Neognathae</taxon>
        <taxon>Neoaves</taxon>
        <taxon>Telluraves</taxon>
        <taxon>Australaves</taxon>
        <taxon>Passeriformes</taxon>
        <taxon>Passerellidae</taxon>
        <taxon>Junco</taxon>
    </lineage>
</organism>
<feature type="binding site" evidence="10">
    <location>
        <position position="674"/>
    </location>
    <ligand>
        <name>Fe cation</name>
        <dbReference type="ChEBI" id="CHEBI:24875"/>
        <note>catalytic</note>
    </ligand>
</feature>
<evidence type="ECO:0000256" key="13">
    <source>
        <dbReference type="PROSITE-ProRule" id="PRU00152"/>
    </source>
</evidence>
<dbReference type="InterPro" id="IPR001024">
    <property type="entry name" value="PLAT/LH2_dom"/>
</dbReference>
<dbReference type="SUPFAM" id="SSF49723">
    <property type="entry name" value="Lipase/lipooxygenase domain (PLAT/LH2 domain)"/>
    <property type="match status" value="1"/>
</dbReference>
<dbReference type="InterPro" id="IPR020834">
    <property type="entry name" value="LipOase_CS"/>
</dbReference>
<dbReference type="PRINTS" id="PR00087">
    <property type="entry name" value="LIPOXYGENASE"/>
</dbReference>
<reference evidence="16" key="2">
    <citation type="submission" date="2025-09" db="UniProtKB">
        <authorList>
            <consortium name="Ensembl"/>
        </authorList>
    </citation>
    <scope>IDENTIFICATION</scope>
</reference>
<proteinExistence type="inferred from homology"/>
<feature type="binding site" evidence="10">
    <location>
        <position position="371"/>
    </location>
    <ligand>
        <name>Fe cation</name>
        <dbReference type="ChEBI" id="CHEBI:24875"/>
        <note>catalytic</note>
    </ligand>
</feature>
<evidence type="ECO:0000256" key="8">
    <source>
        <dbReference type="ARBA" id="ARBA00023004"/>
    </source>
</evidence>
<dbReference type="InterPro" id="IPR013819">
    <property type="entry name" value="LipOase_C"/>
</dbReference>
<dbReference type="Pfam" id="PF01477">
    <property type="entry name" value="PLAT"/>
    <property type="match status" value="1"/>
</dbReference>
<feature type="domain" description="PLAT" evidence="14">
    <location>
        <begin position="2"/>
        <end position="127"/>
    </location>
</feature>
<evidence type="ECO:0000256" key="2">
    <source>
        <dbReference type="ARBA" id="ARBA00005189"/>
    </source>
</evidence>
<feature type="binding site" evidence="10">
    <location>
        <position position="376"/>
    </location>
    <ligand>
        <name>Fe cation</name>
        <dbReference type="ChEBI" id="CHEBI:24875"/>
        <note>catalytic</note>
    </ligand>
</feature>
<comment type="caution">
    <text evidence="13">Lacks conserved residue(s) required for the propagation of feature annotation.</text>
</comment>
<reference evidence="16" key="1">
    <citation type="submission" date="2025-08" db="UniProtKB">
        <authorList>
            <consortium name="Ensembl"/>
        </authorList>
    </citation>
    <scope>IDENTIFICATION</scope>
</reference>
<feature type="domain" description="Lipoxygenase" evidence="15">
    <location>
        <begin position="122"/>
        <end position="674"/>
    </location>
</feature>
<evidence type="ECO:0000256" key="1">
    <source>
        <dbReference type="ARBA" id="ARBA00004496"/>
    </source>
</evidence>
<keyword evidence="4" id="KW-0963">Cytoplasm</keyword>
<keyword evidence="7" id="KW-0560">Oxidoreductase</keyword>
<keyword evidence="17" id="KW-1185">Reference proteome</keyword>
<evidence type="ECO:0000256" key="6">
    <source>
        <dbReference type="ARBA" id="ARBA00022964"/>
    </source>
</evidence>
<dbReference type="GO" id="GO:0034440">
    <property type="term" value="P:lipid oxidation"/>
    <property type="evidence" value="ECO:0007669"/>
    <property type="project" value="InterPro"/>
</dbReference>
<dbReference type="GO" id="GO:0005506">
    <property type="term" value="F:iron ion binding"/>
    <property type="evidence" value="ECO:0007669"/>
    <property type="project" value="InterPro"/>
</dbReference>
<dbReference type="InterPro" id="IPR042062">
    <property type="entry name" value="PLAT_LOX_verte"/>
</dbReference>
<dbReference type="Gene3D" id="3.10.450.60">
    <property type="match status" value="1"/>
</dbReference>
<evidence type="ECO:0000313" key="16">
    <source>
        <dbReference type="Ensembl" id="ENSJHYP00000024495.1"/>
    </source>
</evidence>
<dbReference type="PRINTS" id="PR00467">
    <property type="entry name" value="MAMLPOXGNASE"/>
</dbReference>
<feature type="binding site" evidence="11">
    <location>
        <position position="17"/>
    </location>
    <ligand>
        <name>Ca(2+)</name>
        <dbReference type="ChEBI" id="CHEBI:29108"/>
        <label>1</label>
    </ligand>
</feature>
<dbReference type="PROSITE" id="PS00081">
    <property type="entry name" value="LIPOXYGENASE_2"/>
    <property type="match status" value="1"/>
</dbReference>
<comment type="cofactor">
    <cofactor evidence="10">
        <name>Fe cation</name>
        <dbReference type="ChEBI" id="CHEBI:24875"/>
    </cofactor>
    <text evidence="10">Binds 1 Fe cation per subunit.</text>
</comment>
<dbReference type="PROSITE" id="PS50095">
    <property type="entry name" value="PLAT"/>
    <property type="match status" value="1"/>
</dbReference>
<dbReference type="PANTHER" id="PTHR11771">
    <property type="entry name" value="LIPOXYGENASE"/>
    <property type="match status" value="1"/>
</dbReference>
<evidence type="ECO:0000256" key="3">
    <source>
        <dbReference type="ARBA" id="ARBA00009419"/>
    </source>
</evidence>
<keyword evidence="6" id="KW-0223">Dioxygenase</keyword>
<keyword evidence="8 10" id="KW-0408">Iron</keyword>
<evidence type="ECO:0000256" key="4">
    <source>
        <dbReference type="ARBA" id="ARBA00022490"/>
    </source>
</evidence>
<dbReference type="SMART" id="SM00308">
    <property type="entry name" value="LH2"/>
    <property type="match status" value="1"/>
</dbReference>